<accession>T0ZMW1</accession>
<name>T0ZMW1_9ZZZZ</name>
<gene>
    <name evidence="1" type="ORF">B1B_12777</name>
</gene>
<evidence type="ECO:0000313" key="1">
    <source>
        <dbReference type="EMBL" id="EQD46013.1"/>
    </source>
</evidence>
<dbReference type="AlphaFoldDB" id="T0ZMW1"/>
<reference evidence="1" key="2">
    <citation type="journal article" date="2014" name="ISME J.">
        <title>Microbial stratification in low pH oxic and suboxic macroscopic growths along an acid mine drainage.</title>
        <authorList>
            <person name="Mendez-Garcia C."/>
            <person name="Mesa V."/>
            <person name="Sprenger R.R."/>
            <person name="Richter M."/>
            <person name="Diez M.S."/>
            <person name="Solano J."/>
            <person name="Bargiela R."/>
            <person name="Golyshina O.V."/>
            <person name="Manteca A."/>
            <person name="Ramos J.L."/>
            <person name="Gallego J.R."/>
            <person name="Llorente I."/>
            <person name="Martins Dos Santos V.A."/>
            <person name="Jensen O.N."/>
            <person name="Pelaez A.I."/>
            <person name="Sanchez J."/>
            <person name="Ferrer M."/>
        </authorList>
    </citation>
    <scope>NUCLEOTIDE SEQUENCE</scope>
</reference>
<dbReference type="EMBL" id="AUZY01008392">
    <property type="protein sequence ID" value="EQD46013.1"/>
    <property type="molecule type" value="Genomic_DNA"/>
</dbReference>
<feature type="non-terminal residue" evidence="1">
    <location>
        <position position="98"/>
    </location>
</feature>
<dbReference type="SUPFAM" id="SSF56784">
    <property type="entry name" value="HAD-like"/>
    <property type="match status" value="1"/>
</dbReference>
<dbReference type="InterPro" id="IPR023214">
    <property type="entry name" value="HAD_sf"/>
</dbReference>
<sequence>MELGTLVLDLNGTLAVDGQLLPVHSAVAELRRRLDVCLLSADTHGTLEEVAAELGVQAVRLRSGGGESQQKAEFVRGLGPDSVVAVGNGANDVGMLEI</sequence>
<dbReference type="Gene3D" id="3.40.50.1000">
    <property type="entry name" value="HAD superfamily/HAD-like"/>
    <property type="match status" value="1"/>
</dbReference>
<dbReference type="InterPro" id="IPR036412">
    <property type="entry name" value="HAD-like_sf"/>
</dbReference>
<keyword evidence="1" id="KW-0378">Hydrolase</keyword>
<protein>
    <submittedName>
        <fullName evidence="1">Haloacid dehalogenase domain protein hydrolase</fullName>
    </submittedName>
</protein>
<dbReference type="GO" id="GO:0016787">
    <property type="term" value="F:hydrolase activity"/>
    <property type="evidence" value="ECO:0007669"/>
    <property type="project" value="UniProtKB-KW"/>
</dbReference>
<reference evidence="1" key="1">
    <citation type="submission" date="2013-08" db="EMBL/GenBank/DDBJ databases">
        <authorList>
            <person name="Mendez C."/>
            <person name="Richter M."/>
            <person name="Ferrer M."/>
            <person name="Sanchez J."/>
        </authorList>
    </citation>
    <scope>NUCLEOTIDE SEQUENCE</scope>
</reference>
<organism evidence="1">
    <name type="scientific">mine drainage metagenome</name>
    <dbReference type="NCBI Taxonomy" id="410659"/>
    <lineage>
        <taxon>unclassified sequences</taxon>
        <taxon>metagenomes</taxon>
        <taxon>ecological metagenomes</taxon>
    </lineage>
</organism>
<comment type="caution">
    <text evidence="1">The sequence shown here is derived from an EMBL/GenBank/DDBJ whole genome shotgun (WGS) entry which is preliminary data.</text>
</comment>
<proteinExistence type="predicted"/>